<dbReference type="PROSITE" id="PS52016">
    <property type="entry name" value="TONB_DEPENDENT_REC_3"/>
    <property type="match status" value="1"/>
</dbReference>
<keyword evidence="9 15" id="KW-0675">Receptor</keyword>
<keyword evidence="5 11" id="KW-0812">Transmembrane</keyword>
<dbReference type="Pfam" id="PF07715">
    <property type="entry name" value="Plug"/>
    <property type="match status" value="1"/>
</dbReference>
<dbReference type="InterPro" id="IPR036942">
    <property type="entry name" value="Beta-barrel_TonB_sf"/>
</dbReference>
<proteinExistence type="inferred from homology"/>
<dbReference type="InterPro" id="IPR000531">
    <property type="entry name" value="Beta-barrel_TonB"/>
</dbReference>
<keyword evidence="3 11" id="KW-0813">Transport</keyword>
<evidence type="ECO:0000256" key="11">
    <source>
        <dbReference type="PROSITE-ProRule" id="PRU01360"/>
    </source>
</evidence>
<dbReference type="PANTHER" id="PTHR30069">
    <property type="entry name" value="TONB-DEPENDENT OUTER MEMBRANE RECEPTOR"/>
    <property type="match status" value="1"/>
</dbReference>
<dbReference type="Gene3D" id="2.40.170.20">
    <property type="entry name" value="TonB-dependent receptor, beta-barrel domain"/>
    <property type="match status" value="1"/>
</dbReference>
<evidence type="ECO:0000256" key="5">
    <source>
        <dbReference type="ARBA" id="ARBA00022692"/>
    </source>
</evidence>
<evidence type="ECO:0000256" key="1">
    <source>
        <dbReference type="ARBA" id="ARBA00004571"/>
    </source>
</evidence>
<evidence type="ECO:0000256" key="6">
    <source>
        <dbReference type="ARBA" id="ARBA00022729"/>
    </source>
</evidence>
<dbReference type="PANTHER" id="PTHR30069:SF29">
    <property type="entry name" value="HEMOGLOBIN AND HEMOGLOBIN-HAPTOGLOBIN-BINDING PROTEIN 1-RELATED"/>
    <property type="match status" value="1"/>
</dbReference>
<keyword evidence="16" id="KW-1185">Reference proteome</keyword>
<comment type="similarity">
    <text evidence="2">Belongs to the TonB-dependent receptor family. Hemoglobin/haptoglobin binding protein subfamily.</text>
</comment>
<evidence type="ECO:0000256" key="12">
    <source>
        <dbReference type="RuleBase" id="RU003357"/>
    </source>
</evidence>
<comment type="subcellular location">
    <subcellularLocation>
        <location evidence="1 11">Cell outer membrane</location>
        <topology evidence="1 11">Multi-pass membrane protein</topology>
    </subcellularLocation>
</comment>
<keyword evidence="10 11" id="KW-0998">Cell outer membrane</keyword>
<evidence type="ECO:0000256" key="10">
    <source>
        <dbReference type="ARBA" id="ARBA00023237"/>
    </source>
</evidence>
<dbReference type="InterPro" id="IPR037066">
    <property type="entry name" value="Plug_dom_sf"/>
</dbReference>
<name>A0AAW3ZF81_9GAMM</name>
<evidence type="ECO:0000256" key="9">
    <source>
        <dbReference type="ARBA" id="ARBA00023170"/>
    </source>
</evidence>
<dbReference type="Gene3D" id="2.170.130.10">
    <property type="entry name" value="TonB-dependent receptor, plug domain"/>
    <property type="match status" value="1"/>
</dbReference>
<dbReference type="GO" id="GO:0044718">
    <property type="term" value="P:siderophore transmembrane transport"/>
    <property type="evidence" value="ECO:0007669"/>
    <property type="project" value="TreeGrafter"/>
</dbReference>
<evidence type="ECO:0000256" key="4">
    <source>
        <dbReference type="ARBA" id="ARBA00022452"/>
    </source>
</evidence>
<dbReference type="AlphaFoldDB" id="A0AAW3ZF81"/>
<organism evidence="15 16">
    <name type="scientific">Pseudomarimonas arenosa</name>
    <dbReference type="NCBI Taxonomy" id="2774145"/>
    <lineage>
        <taxon>Bacteria</taxon>
        <taxon>Pseudomonadati</taxon>
        <taxon>Pseudomonadota</taxon>
        <taxon>Gammaproteobacteria</taxon>
        <taxon>Lysobacterales</taxon>
        <taxon>Lysobacteraceae</taxon>
        <taxon>Pseudomarimonas</taxon>
    </lineage>
</organism>
<dbReference type="InterPro" id="IPR039426">
    <property type="entry name" value="TonB-dep_rcpt-like"/>
</dbReference>
<keyword evidence="8 11" id="KW-0472">Membrane</keyword>
<feature type="domain" description="TonB-dependent receptor-like beta-barrel" evidence="13">
    <location>
        <begin position="219"/>
        <end position="612"/>
    </location>
</feature>
<evidence type="ECO:0000256" key="3">
    <source>
        <dbReference type="ARBA" id="ARBA00022448"/>
    </source>
</evidence>
<protein>
    <submittedName>
        <fullName evidence="15">TonB-dependent receptor</fullName>
    </submittedName>
</protein>
<dbReference type="GO" id="GO:0015344">
    <property type="term" value="F:siderophore uptake transmembrane transporter activity"/>
    <property type="evidence" value="ECO:0007669"/>
    <property type="project" value="TreeGrafter"/>
</dbReference>
<comment type="caution">
    <text evidence="15">The sequence shown here is derived from an EMBL/GenBank/DDBJ whole genome shotgun (WGS) entry which is preliminary data.</text>
</comment>
<evidence type="ECO:0000256" key="8">
    <source>
        <dbReference type="ARBA" id="ARBA00023136"/>
    </source>
</evidence>
<reference evidence="15 16" key="1">
    <citation type="submission" date="2020-09" db="EMBL/GenBank/DDBJ databases">
        <title>Pseudoxanthomonas sp. CAU 1598 isolated from sand of Yaerae Beach.</title>
        <authorList>
            <person name="Kim W."/>
        </authorList>
    </citation>
    <scope>NUCLEOTIDE SEQUENCE [LARGE SCALE GENOMIC DNA]</scope>
    <source>
        <strain evidence="15 16">CAU 1598</strain>
    </source>
</reference>
<evidence type="ECO:0000313" key="16">
    <source>
        <dbReference type="Proteomes" id="UP000613768"/>
    </source>
</evidence>
<feature type="domain" description="TonB-dependent receptor plug" evidence="14">
    <location>
        <begin position="65"/>
        <end position="170"/>
    </location>
</feature>
<keyword evidence="4 11" id="KW-1134">Transmembrane beta strand</keyword>
<gene>
    <name evidence="15" type="ORF">IFO71_03680</name>
</gene>
<dbReference type="SUPFAM" id="SSF56935">
    <property type="entry name" value="Porins"/>
    <property type="match status" value="1"/>
</dbReference>
<accession>A0AAW3ZF81</accession>
<evidence type="ECO:0000256" key="7">
    <source>
        <dbReference type="ARBA" id="ARBA00023077"/>
    </source>
</evidence>
<evidence type="ECO:0000259" key="14">
    <source>
        <dbReference type="Pfam" id="PF07715"/>
    </source>
</evidence>
<evidence type="ECO:0000259" key="13">
    <source>
        <dbReference type="Pfam" id="PF00593"/>
    </source>
</evidence>
<dbReference type="Proteomes" id="UP000613768">
    <property type="component" value="Unassembled WGS sequence"/>
</dbReference>
<evidence type="ECO:0000256" key="2">
    <source>
        <dbReference type="ARBA" id="ARBA00008143"/>
    </source>
</evidence>
<keyword evidence="6" id="KW-0732">Signal</keyword>
<dbReference type="Pfam" id="PF00593">
    <property type="entry name" value="TonB_dep_Rec_b-barrel"/>
    <property type="match status" value="1"/>
</dbReference>
<dbReference type="RefSeq" id="WP_192028187.1">
    <property type="nucleotide sequence ID" value="NZ_JACYTR010000005.1"/>
</dbReference>
<evidence type="ECO:0000313" key="15">
    <source>
        <dbReference type="EMBL" id="MBD8524835.1"/>
    </source>
</evidence>
<dbReference type="InterPro" id="IPR012910">
    <property type="entry name" value="Plug_dom"/>
</dbReference>
<dbReference type="GO" id="GO:0009279">
    <property type="term" value="C:cell outer membrane"/>
    <property type="evidence" value="ECO:0007669"/>
    <property type="project" value="UniProtKB-SubCell"/>
</dbReference>
<keyword evidence="7 12" id="KW-0798">TonB box</keyword>
<sequence>MLNALISHQSDRLWTRRWSVALLSTALCTLPCVTQAQEEDLDQLLELLAEETELATRSRQNADYVPGIITVLHADEARLLGARTALEALAFVPGIDISRDQYGSPALRVRSVDFFFNSGNVKVLVDGLPISREAAFQNGSVLLTPIEQIERIELIRGPGSGVHGDFAYMGLVNLITRHQGNAASIGVGRGDRRSIVAHFAHRAETNEVSLSGNVSSWESDRYDTTDALDNDEQRRMLNLKLALRDLSFKLVALDRDWQGLRRINPRPGQPPPPSPFASNLQKERSYNTELRYNWLNQDDNRGALWLQRQHNEYERQNTLFEGPRTELGGDWSYRLGRHRLLLQAQWARLGIDSAVSRQGPAAGETIDSRDMRSLVLQDQVDLNDRFQITAGVRYDELQDIDSELTPRLAAVWQISDHHLLKAQYAEGFRSPTVNEQFVDGQSIGRREFEKIETREIGYVYRRPNTVFRATGFSNRISDLLFPPFNQFFEQNLGIRAQGLEFELTHQPWRWLKVQATWSTANTLDDRAAVRPPDQPLQGFGGPSVAQPESLGNLALLFNQGEAWSGGLHWQHVGRRADRGIAGFQDGYDVLNLGLSYRPPRAPRLRLDWGLRNALEDDVFYIETSPGAGLQLNRYQHREWSFGITWSFD</sequence>
<dbReference type="EMBL" id="JACYTR010000005">
    <property type="protein sequence ID" value="MBD8524835.1"/>
    <property type="molecule type" value="Genomic_DNA"/>
</dbReference>